<evidence type="ECO:0000313" key="2">
    <source>
        <dbReference type="Proteomes" id="UP000620046"/>
    </source>
</evidence>
<dbReference type="Proteomes" id="UP000620046">
    <property type="component" value="Unassembled WGS sequence"/>
</dbReference>
<comment type="caution">
    <text evidence="1">The sequence shown here is derived from an EMBL/GenBank/DDBJ whole genome shotgun (WGS) entry which is preliminary data.</text>
</comment>
<accession>A0ABQ1FTM2</accession>
<dbReference type="EMBL" id="BMJA01000001">
    <property type="protein sequence ID" value="GGA27402.1"/>
    <property type="molecule type" value="Genomic_DNA"/>
</dbReference>
<evidence type="ECO:0008006" key="3">
    <source>
        <dbReference type="Google" id="ProtNLM"/>
    </source>
</evidence>
<dbReference type="Gene3D" id="3.40.1690.10">
    <property type="entry name" value="secretion proteins EscU"/>
    <property type="match status" value="1"/>
</dbReference>
<keyword evidence="2" id="KW-1185">Reference proteome</keyword>
<gene>
    <name evidence="1" type="ORF">GCM10010981_15150</name>
</gene>
<sequence>MSTPALPAPQRKVVLRLPGAAEGNQASSGVTTHDVENLLKHANALGLPVHHDPQIAALLVSLRMSADVPPLLYAAAAAVLASIYEISRKP</sequence>
<name>A0ABQ1FTM2_9GAMM</name>
<evidence type="ECO:0000313" key="1">
    <source>
        <dbReference type="EMBL" id="GGA27402.1"/>
    </source>
</evidence>
<protein>
    <recommendedName>
        <fullName evidence="3">Flagellar biosynthesis protein</fullName>
    </recommendedName>
</protein>
<proteinExistence type="predicted"/>
<dbReference type="RefSeq" id="WP_188793621.1">
    <property type="nucleotide sequence ID" value="NZ_BMJA01000001.1"/>
</dbReference>
<reference evidence="2" key="1">
    <citation type="journal article" date="2019" name="Int. J. Syst. Evol. Microbiol.">
        <title>The Global Catalogue of Microorganisms (GCM) 10K type strain sequencing project: providing services to taxonomists for standard genome sequencing and annotation.</title>
        <authorList>
            <consortium name="The Broad Institute Genomics Platform"/>
            <consortium name="The Broad Institute Genome Sequencing Center for Infectious Disease"/>
            <person name="Wu L."/>
            <person name="Ma J."/>
        </authorList>
    </citation>
    <scope>NUCLEOTIDE SEQUENCE [LARGE SCALE GENOMIC DNA]</scope>
    <source>
        <strain evidence="2">CGMCC 1.15439</strain>
    </source>
</reference>
<dbReference type="InterPro" id="IPR029025">
    <property type="entry name" value="T3SS_substrate_exporter_C"/>
</dbReference>
<dbReference type="SUPFAM" id="SSF160544">
    <property type="entry name" value="EscU C-terminal domain-like"/>
    <property type="match status" value="1"/>
</dbReference>
<organism evidence="1 2">
    <name type="scientific">Dyella nitratireducens</name>
    <dbReference type="NCBI Taxonomy" id="1849580"/>
    <lineage>
        <taxon>Bacteria</taxon>
        <taxon>Pseudomonadati</taxon>
        <taxon>Pseudomonadota</taxon>
        <taxon>Gammaproteobacteria</taxon>
        <taxon>Lysobacterales</taxon>
        <taxon>Rhodanobacteraceae</taxon>
        <taxon>Dyella</taxon>
    </lineage>
</organism>